<proteinExistence type="predicted"/>
<dbReference type="PRINTS" id="PR00046">
    <property type="entry name" value="SIGMA70FCT"/>
</dbReference>
<protein>
    <submittedName>
        <fullName evidence="6">SigB/SigF/SigG family RNA polymerase sigma factor</fullName>
    </submittedName>
</protein>
<dbReference type="PANTHER" id="PTHR30385:SF4">
    <property type="entry name" value="RNA POLYMERASE SIGMA-E FACTOR"/>
    <property type="match status" value="1"/>
</dbReference>
<dbReference type="InterPro" id="IPR014322">
    <property type="entry name" value="RNA_pol_sigma-B/F/G"/>
</dbReference>
<keyword evidence="4" id="KW-0804">Transcription</keyword>
<evidence type="ECO:0000256" key="3">
    <source>
        <dbReference type="ARBA" id="ARBA00023125"/>
    </source>
</evidence>
<dbReference type="InterPro" id="IPR007630">
    <property type="entry name" value="RNA_pol_sigma70_r4"/>
</dbReference>
<dbReference type="PROSITE" id="PS00715">
    <property type="entry name" value="SIGMA70_1"/>
    <property type="match status" value="1"/>
</dbReference>
<dbReference type="InterPro" id="IPR013325">
    <property type="entry name" value="RNA_pol_sigma_r2"/>
</dbReference>
<keyword evidence="3" id="KW-0238">DNA-binding</keyword>
<dbReference type="InterPro" id="IPR014284">
    <property type="entry name" value="RNA_pol_sigma-70_dom"/>
</dbReference>
<name>A0A412FJA4_9FIRM</name>
<organism evidence="6 7">
    <name type="scientific">Holdemania filiformis</name>
    <dbReference type="NCBI Taxonomy" id="61171"/>
    <lineage>
        <taxon>Bacteria</taxon>
        <taxon>Bacillati</taxon>
        <taxon>Bacillota</taxon>
        <taxon>Erysipelotrichia</taxon>
        <taxon>Erysipelotrichales</taxon>
        <taxon>Erysipelotrichaceae</taxon>
        <taxon>Holdemania</taxon>
    </lineage>
</organism>
<dbReference type="Gene3D" id="1.10.10.10">
    <property type="entry name" value="Winged helix-like DNA-binding domain superfamily/Winged helix DNA-binding domain"/>
    <property type="match status" value="2"/>
</dbReference>
<evidence type="ECO:0000256" key="1">
    <source>
        <dbReference type="ARBA" id="ARBA00023015"/>
    </source>
</evidence>
<dbReference type="GO" id="GO:0016987">
    <property type="term" value="F:sigma factor activity"/>
    <property type="evidence" value="ECO:0007669"/>
    <property type="project" value="UniProtKB-KW"/>
</dbReference>
<dbReference type="Pfam" id="PF04542">
    <property type="entry name" value="Sigma70_r2"/>
    <property type="match status" value="1"/>
</dbReference>
<sequence length="241" mass="28214">MNDQQEFFDLLHQAQQGDEQAREQCVLRNVGLVWSIVNRFKTHSSAQDLFQIGCLGLMKAINNFDTSYNVMFSTYAVPIILGEIKRYFRDEGQMKISRSLKERYLQVQKSRERLAQKLQREPTYREIGEDLGVEENDVMLAMEANQFLASMDEAFYQKDGSTIKLEDKVEDRHGEDVPMKLALKKEIGHLEQREQYLIYLRYELEYNQEAIAKKMGISQVQVSRLEKKILNKLKCKLTEDA</sequence>
<dbReference type="Pfam" id="PF04545">
    <property type="entry name" value="Sigma70_r4"/>
    <property type="match status" value="1"/>
</dbReference>
<dbReference type="InterPro" id="IPR007624">
    <property type="entry name" value="RNA_pol_sigma70_r3"/>
</dbReference>
<accession>A0A412FJA4</accession>
<evidence type="ECO:0000313" key="7">
    <source>
        <dbReference type="Proteomes" id="UP000284178"/>
    </source>
</evidence>
<dbReference type="InterPro" id="IPR007627">
    <property type="entry name" value="RNA_pol_sigma70_r2"/>
</dbReference>
<dbReference type="NCBIfam" id="TIGR02980">
    <property type="entry name" value="SigBFG"/>
    <property type="match status" value="1"/>
</dbReference>
<dbReference type="RefSeq" id="WP_006060610.1">
    <property type="nucleotide sequence ID" value="NZ_CABJCV010000028.1"/>
</dbReference>
<dbReference type="GO" id="GO:0003677">
    <property type="term" value="F:DNA binding"/>
    <property type="evidence" value="ECO:0007669"/>
    <property type="project" value="UniProtKB-KW"/>
</dbReference>
<feature type="domain" description="RNA polymerase sigma-70" evidence="5">
    <location>
        <begin position="48"/>
        <end position="61"/>
    </location>
</feature>
<dbReference type="GeneID" id="83016901"/>
<gene>
    <name evidence="6" type="ORF">DWY25_16005</name>
</gene>
<dbReference type="NCBIfam" id="TIGR02937">
    <property type="entry name" value="sigma70-ECF"/>
    <property type="match status" value="1"/>
</dbReference>
<evidence type="ECO:0000313" key="6">
    <source>
        <dbReference type="EMBL" id="RGR68210.1"/>
    </source>
</evidence>
<keyword evidence="2" id="KW-0731">Sigma factor</keyword>
<keyword evidence="1" id="KW-0805">Transcription regulation</keyword>
<dbReference type="Gene3D" id="1.20.120.1810">
    <property type="match status" value="1"/>
</dbReference>
<evidence type="ECO:0000256" key="4">
    <source>
        <dbReference type="ARBA" id="ARBA00023163"/>
    </source>
</evidence>
<comment type="caution">
    <text evidence="6">The sequence shown here is derived from an EMBL/GenBank/DDBJ whole genome shotgun (WGS) entry which is preliminary data.</text>
</comment>
<dbReference type="InterPro" id="IPR036388">
    <property type="entry name" value="WH-like_DNA-bd_sf"/>
</dbReference>
<keyword evidence="7" id="KW-1185">Reference proteome</keyword>
<dbReference type="Pfam" id="PF04539">
    <property type="entry name" value="Sigma70_r3"/>
    <property type="match status" value="1"/>
</dbReference>
<dbReference type="SUPFAM" id="SSF88946">
    <property type="entry name" value="Sigma2 domain of RNA polymerase sigma factors"/>
    <property type="match status" value="1"/>
</dbReference>
<dbReference type="SUPFAM" id="SSF88659">
    <property type="entry name" value="Sigma3 and sigma4 domains of RNA polymerase sigma factors"/>
    <property type="match status" value="2"/>
</dbReference>
<reference evidence="6 7" key="1">
    <citation type="submission" date="2018-08" db="EMBL/GenBank/DDBJ databases">
        <title>A genome reference for cultivated species of the human gut microbiota.</title>
        <authorList>
            <person name="Zou Y."/>
            <person name="Xue W."/>
            <person name="Luo G."/>
        </authorList>
    </citation>
    <scope>NUCLEOTIDE SEQUENCE [LARGE SCALE GENOMIC DNA]</scope>
    <source>
        <strain evidence="6 7">AF24-29</strain>
    </source>
</reference>
<evidence type="ECO:0000256" key="2">
    <source>
        <dbReference type="ARBA" id="ARBA00023082"/>
    </source>
</evidence>
<dbReference type="GO" id="GO:0006352">
    <property type="term" value="P:DNA-templated transcription initiation"/>
    <property type="evidence" value="ECO:0007669"/>
    <property type="project" value="InterPro"/>
</dbReference>
<dbReference type="InterPro" id="IPR000943">
    <property type="entry name" value="RNA_pol_sigma70"/>
</dbReference>
<dbReference type="AlphaFoldDB" id="A0A412FJA4"/>
<dbReference type="EMBL" id="QRUP01000028">
    <property type="protein sequence ID" value="RGR68210.1"/>
    <property type="molecule type" value="Genomic_DNA"/>
</dbReference>
<evidence type="ECO:0000259" key="5">
    <source>
        <dbReference type="PROSITE" id="PS00715"/>
    </source>
</evidence>
<dbReference type="InterPro" id="IPR013324">
    <property type="entry name" value="RNA_pol_sigma_r3/r4-like"/>
</dbReference>
<dbReference type="PANTHER" id="PTHR30385">
    <property type="entry name" value="SIGMA FACTOR F FLAGELLAR"/>
    <property type="match status" value="1"/>
</dbReference>
<dbReference type="Proteomes" id="UP000284178">
    <property type="component" value="Unassembled WGS sequence"/>
</dbReference>